<organism evidence="3 4">
    <name type="scientific">Streptomyces griseofuscus</name>
    <dbReference type="NCBI Taxonomy" id="146922"/>
    <lineage>
        <taxon>Bacteria</taxon>
        <taxon>Bacillati</taxon>
        <taxon>Actinomycetota</taxon>
        <taxon>Actinomycetes</taxon>
        <taxon>Kitasatosporales</taxon>
        <taxon>Streptomycetaceae</taxon>
        <taxon>Streptomyces</taxon>
    </lineage>
</organism>
<dbReference type="Pfam" id="PF20087">
    <property type="entry name" value="DUF6479"/>
    <property type="match status" value="1"/>
</dbReference>
<proteinExistence type="predicted"/>
<sequence>MNTAMYEAATSRQVFGYVLILIAGVVLVGGLIWAFRLGFKVRQREPAPPLPEEQPKLPPTGPVRETSEMREPRDVPRTGEESERLTPHQLDNIRSQRADDQRRPRWSPGSSGSFGGGGGGRT</sequence>
<feature type="compositionally biased region" description="Basic and acidic residues" evidence="1">
    <location>
        <begin position="65"/>
        <end position="86"/>
    </location>
</feature>
<reference evidence="3 4" key="1">
    <citation type="submission" date="2020-04" db="EMBL/GenBank/DDBJ databases">
        <title>Characterization and engineering of Streptomyces griseofuscus DSM40191 as a potential heterologous host for expression of BGCs.</title>
        <authorList>
            <person name="Gren T."/>
            <person name="Whitford C.M."/>
            <person name="Mohite O.S."/>
            <person name="Joergensen T.S."/>
            <person name="Nielsen J.B."/>
            <person name="Lee S.Y."/>
            <person name="Weber T."/>
        </authorList>
    </citation>
    <scope>NUCLEOTIDE SEQUENCE [LARGE SCALE GENOMIC DNA]</scope>
    <source>
        <strain evidence="3 4">DSM 40191</strain>
    </source>
</reference>
<evidence type="ECO:0000313" key="3">
    <source>
        <dbReference type="EMBL" id="QNT91002.1"/>
    </source>
</evidence>
<evidence type="ECO:0000256" key="2">
    <source>
        <dbReference type="SAM" id="Phobius"/>
    </source>
</evidence>
<feature type="compositionally biased region" description="Gly residues" evidence="1">
    <location>
        <begin position="112"/>
        <end position="122"/>
    </location>
</feature>
<dbReference type="InterPro" id="IPR045513">
    <property type="entry name" value="DUF6479"/>
</dbReference>
<feature type="region of interest" description="Disordered" evidence="1">
    <location>
        <begin position="45"/>
        <end position="122"/>
    </location>
</feature>
<evidence type="ECO:0008006" key="5">
    <source>
        <dbReference type="Google" id="ProtNLM"/>
    </source>
</evidence>
<dbReference type="AlphaFoldDB" id="A0A7H1PSH2"/>
<feature type="compositionally biased region" description="Basic and acidic residues" evidence="1">
    <location>
        <begin position="94"/>
        <end position="103"/>
    </location>
</feature>
<feature type="compositionally biased region" description="Pro residues" evidence="1">
    <location>
        <begin position="46"/>
        <end position="61"/>
    </location>
</feature>
<keyword evidence="2" id="KW-0812">Transmembrane</keyword>
<keyword evidence="2" id="KW-0472">Membrane</keyword>
<accession>A0A7H1PSH2</accession>
<dbReference type="RefSeq" id="WP_237533380.1">
    <property type="nucleotide sequence ID" value="NZ_CP051006.1"/>
</dbReference>
<dbReference type="GeneID" id="91460315"/>
<name>A0A7H1PSH2_9ACTN</name>
<dbReference type="EMBL" id="CP051006">
    <property type="protein sequence ID" value="QNT91002.1"/>
    <property type="molecule type" value="Genomic_DNA"/>
</dbReference>
<dbReference type="KEGG" id="sgf:HEP81_00666"/>
<gene>
    <name evidence="3" type="ORF">HEP81_00666</name>
</gene>
<dbReference type="Proteomes" id="UP000516422">
    <property type="component" value="Chromosome"/>
</dbReference>
<keyword evidence="2" id="KW-1133">Transmembrane helix</keyword>
<evidence type="ECO:0000313" key="4">
    <source>
        <dbReference type="Proteomes" id="UP000516422"/>
    </source>
</evidence>
<protein>
    <recommendedName>
        <fullName evidence="5">Secreted protein</fullName>
    </recommendedName>
</protein>
<feature type="transmembrane region" description="Helical" evidence="2">
    <location>
        <begin position="14"/>
        <end position="35"/>
    </location>
</feature>
<evidence type="ECO:0000256" key="1">
    <source>
        <dbReference type="SAM" id="MobiDB-lite"/>
    </source>
</evidence>